<organism evidence="3 4">
    <name type="scientific">Paraglaciecola algarum</name>
    <dbReference type="NCBI Taxonomy" id="3050085"/>
    <lineage>
        <taxon>Bacteria</taxon>
        <taxon>Pseudomonadati</taxon>
        <taxon>Pseudomonadota</taxon>
        <taxon>Gammaproteobacteria</taxon>
        <taxon>Alteromonadales</taxon>
        <taxon>Alteromonadaceae</taxon>
        <taxon>Paraglaciecola</taxon>
    </lineage>
</organism>
<gene>
    <name evidence="3" type="ORF">L0668_05805</name>
</gene>
<reference evidence="3 4" key="1">
    <citation type="submission" date="2022-01" db="EMBL/GenBank/DDBJ databases">
        <title>Paraglaciecola sp. G1-23.</title>
        <authorList>
            <person name="Jin M.S."/>
            <person name="Han D.M."/>
            <person name="Kim H.M."/>
            <person name="Jeon C.O."/>
        </authorList>
    </citation>
    <scope>NUCLEOTIDE SEQUENCE [LARGE SCALE GENOMIC DNA]</scope>
    <source>
        <strain evidence="3 4">G1-23</strain>
    </source>
</reference>
<comment type="caution">
    <text evidence="3">The sequence shown here is derived from an EMBL/GenBank/DDBJ whole genome shotgun (WGS) entry which is preliminary data.</text>
</comment>
<name>A0ABS9D3W2_9ALTE</name>
<evidence type="ECO:0000256" key="1">
    <source>
        <dbReference type="SAM" id="Coils"/>
    </source>
</evidence>
<accession>A0ABS9D3W2</accession>
<dbReference type="Proteomes" id="UP001521137">
    <property type="component" value="Unassembled WGS sequence"/>
</dbReference>
<keyword evidence="2" id="KW-1133">Transmembrane helix</keyword>
<evidence type="ECO:0000313" key="4">
    <source>
        <dbReference type="Proteomes" id="UP001521137"/>
    </source>
</evidence>
<feature type="coiled-coil region" evidence="1">
    <location>
        <begin position="45"/>
        <end position="72"/>
    </location>
</feature>
<dbReference type="EMBL" id="JAKGAS010000002">
    <property type="protein sequence ID" value="MCF2947615.1"/>
    <property type="molecule type" value="Genomic_DNA"/>
</dbReference>
<dbReference type="RefSeq" id="WP_235311135.1">
    <property type="nucleotide sequence ID" value="NZ_JAKGAS010000002.1"/>
</dbReference>
<dbReference type="Pfam" id="PF20567">
    <property type="entry name" value="DUF6776"/>
    <property type="match status" value="1"/>
</dbReference>
<keyword evidence="2" id="KW-0472">Membrane</keyword>
<feature type="transmembrane region" description="Helical" evidence="2">
    <location>
        <begin position="12"/>
        <end position="31"/>
    </location>
</feature>
<dbReference type="InterPro" id="IPR046703">
    <property type="entry name" value="DUF6776"/>
</dbReference>
<evidence type="ECO:0000313" key="3">
    <source>
        <dbReference type="EMBL" id="MCF2947615.1"/>
    </source>
</evidence>
<sequence>MNLSDLKQRFGAFQLYLVLAVILGLCLYGGFHMGNFHYAVQQDVLATHEQTINNLTTENNKLTKNLNILGVELEVAKLAQKKAFVEIEQGIQRETQLREQIGFFQQVMAPELNHEGFLIDGFNITPAASDHSYRFELVLIQQEKIKQALKGSLQITLIGSENGQAKKYELKSLLIDAENSLKFSFKYFQVVQGEIKLPSEFVAEKVSVHAEVYQHRRKKGELTTVFEWLVTD</sequence>
<protein>
    <submittedName>
        <fullName evidence="3">Uncharacterized protein</fullName>
    </submittedName>
</protein>
<keyword evidence="4" id="KW-1185">Reference proteome</keyword>
<keyword evidence="2" id="KW-0812">Transmembrane</keyword>
<proteinExistence type="predicted"/>
<keyword evidence="1" id="KW-0175">Coiled coil</keyword>
<evidence type="ECO:0000256" key="2">
    <source>
        <dbReference type="SAM" id="Phobius"/>
    </source>
</evidence>